<dbReference type="Proteomes" id="UP000305067">
    <property type="component" value="Unassembled WGS sequence"/>
</dbReference>
<dbReference type="EMBL" id="ML178838">
    <property type="protein sequence ID" value="TFK98639.1"/>
    <property type="molecule type" value="Genomic_DNA"/>
</dbReference>
<keyword evidence="4 7" id="KW-1133">Transmembrane helix</keyword>
<feature type="transmembrane region" description="Helical" evidence="7">
    <location>
        <begin position="415"/>
        <end position="435"/>
    </location>
</feature>
<dbReference type="InterPro" id="IPR036259">
    <property type="entry name" value="MFS_trans_sf"/>
</dbReference>
<evidence type="ECO:0000313" key="10">
    <source>
        <dbReference type="Proteomes" id="UP000305067"/>
    </source>
</evidence>
<gene>
    <name evidence="9" type="ORF">BDV98DRAFT_572484</name>
</gene>
<feature type="compositionally biased region" description="Basic and acidic residues" evidence="6">
    <location>
        <begin position="17"/>
        <end position="32"/>
    </location>
</feature>
<feature type="transmembrane region" description="Helical" evidence="7">
    <location>
        <begin position="220"/>
        <end position="243"/>
    </location>
</feature>
<evidence type="ECO:0000313" key="9">
    <source>
        <dbReference type="EMBL" id="TFK98639.1"/>
    </source>
</evidence>
<feature type="compositionally biased region" description="Polar residues" evidence="6">
    <location>
        <begin position="7"/>
        <end position="16"/>
    </location>
</feature>
<feature type="transmembrane region" description="Helical" evidence="7">
    <location>
        <begin position="357"/>
        <end position="376"/>
    </location>
</feature>
<dbReference type="FunFam" id="1.20.1250.20:FF:000034">
    <property type="entry name" value="MFS general substrate transporter"/>
    <property type="match status" value="1"/>
</dbReference>
<evidence type="ECO:0000256" key="1">
    <source>
        <dbReference type="ARBA" id="ARBA00004141"/>
    </source>
</evidence>
<feature type="transmembrane region" description="Helical" evidence="7">
    <location>
        <begin position="382"/>
        <end position="403"/>
    </location>
</feature>
<sequence>MAGAPKDSSTPTSTQIDTEKRAHHEHAERLEDFGGESSLPAPPNLSEEEERRLYHKIDVRLMPILSVMYLFSFLDRGNIGNAKLQGLIQQLDLYGNRFNIALTMYFIPYCIFECPANLVLKKFRPSIWLPSITVAWGIVMTLMGIIKTYEQLVAMRVLLGIAEAGLFPGVVYYLTLWYPRQKLQYRIGLFFGAASMAGAFSGLLAYGISFMGGTRGLLGWSWIFILEGIATVVVGIVAFVVMVDFPSTAKFLTPEERAFVVWKKKYDNSSVGEDEHFAFRHIVSAFTDWQVWAHIGVYMSIIAPLYGITLFLPSIINTFGYTTTISQLLTVPPYLVATIVLFIFAHYSDKWGKRSPFILFGLTMILIGFSINISTAPSGVKYFGTFFVVTGSYSAFPGVVAWLGSNLSGQYKRGVGMALQIGIGNFSGAIASNIYRARDSPRYILGHGLELMFVGFGYIAIPALMYTYTKINKRRDEAAASGNERKYTVQELRDLGDRAPDFRYML</sequence>
<dbReference type="SUPFAM" id="SSF103473">
    <property type="entry name" value="MFS general substrate transporter"/>
    <property type="match status" value="1"/>
</dbReference>
<evidence type="ECO:0000259" key="8">
    <source>
        <dbReference type="PROSITE" id="PS50850"/>
    </source>
</evidence>
<feature type="transmembrane region" description="Helical" evidence="7">
    <location>
        <begin position="99"/>
        <end position="120"/>
    </location>
</feature>
<comment type="subcellular location">
    <subcellularLocation>
        <location evidence="1">Membrane</location>
        <topology evidence="1">Multi-pass membrane protein</topology>
    </subcellularLocation>
</comment>
<keyword evidence="2" id="KW-0813">Transport</keyword>
<feature type="transmembrane region" description="Helical" evidence="7">
    <location>
        <begin position="127"/>
        <end position="146"/>
    </location>
</feature>
<dbReference type="FunFam" id="1.20.1250.20:FF:000068">
    <property type="entry name" value="MFS general substrate transporter"/>
    <property type="match status" value="1"/>
</dbReference>
<dbReference type="OrthoDB" id="2985014at2759"/>
<feature type="transmembrane region" description="Helical" evidence="7">
    <location>
        <begin position="324"/>
        <end position="345"/>
    </location>
</feature>
<organism evidence="9 10">
    <name type="scientific">Pterulicium gracile</name>
    <dbReference type="NCBI Taxonomy" id="1884261"/>
    <lineage>
        <taxon>Eukaryota</taxon>
        <taxon>Fungi</taxon>
        <taxon>Dikarya</taxon>
        <taxon>Basidiomycota</taxon>
        <taxon>Agaricomycotina</taxon>
        <taxon>Agaricomycetes</taxon>
        <taxon>Agaricomycetidae</taxon>
        <taxon>Agaricales</taxon>
        <taxon>Pleurotineae</taxon>
        <taxon>Pterulaceae</taxon>
        <taxon>Pterulicium</taxon>
    </lineage>
</organism>
<dbReference type="InterPro" id="IPR011701">
    <property type="entry name" value="MFS"/>
</dbReference>
<evidence type="ECO:0000256" key="2">
    <source>
        <dbReference type="ARBA" id="ARBA00022448"/>
    </source>
</evidence>
<accession>A0A5C3QC58</accession>
<keyword evidence="5 7" id="KW-0472">Membrane</keyword>
<keyword evidence="10" id="KW-1185">Reference proteome</keyword>
<dbReference type="STRING" id="1884261.A0A5C3QC58"/>
<dbReference type="Gene3D" id="1.20.1250.20">
    <property type="entry name" value="MFS general substrate transporter like domains"/>
    <property type="match status" value="2"/>
</dbReference>
<evidence type="ECO:0000256" key="7">
    <source>
        <dbReference type="SAM" id="Phobius"/>
    </source>
</evidence>
<dbReference type="Pfam" id="PF07690">
    <property type="entry name" value="MFS_1"/>
    <property type="match status" value="1"/>
</dbReference>
<feature type="transmembrane region" description="Helical" evidence="7">
    <location>
        <begin position="187"/>
        <end position="208"/>
    </location>
</feature>
<feature type="transmembrane region" description="Helical" evidence="7">
    <location>
        <begin position="152"/>
        <end position="175"/>
    </location>
</feature>
<dbReference type="PANTHER" id="PTHR43791:SF18">
    <property type="entry name" value="NICOTINIC ACID TRANSPORTER TNA1, PUTATIVE (AFU_ORTHOLOGUE AFUA_3G03820)-RELATED"/>
    <property type="match status" value="1"/>
</dbReference>
<dbReference type="GO" id="GO:0022857">
    <property type="term" value="F:transmembrane transporter activity"/>
    <property type="evidence" value="ECO:0007669"/>
    <property type="project" value="InterPro"/>
</dbReference>
<protein>
    <submittedName>
        <fullName evidence="9">MFS general substrate transporter</fullName>
    </submittedName>
</protein>
<reference evidence="9 10" key="1">
    <citation type="journal article" date="2019" name="Nat. Ecol. Evol.">
        <title>Megaphylogeny resolves global patterns of mushroom evolution.</title>
        <authorList>
            <person name="Varga T."/>
            <person name="Krizsan K."/>
            <person name="Foldi C."/>
            <person name="Dima B."/>
            <person name="Sanchez-Garcia M."/>
            <person name="Sanchez-Ramirez S."/>
            <person name="Szollosi G.J."/>
            <person name="Szarkandi J.G."/>
            <person name="Papp V."/>
            <person name="Albert L."/>
            <person name="Andreopoulos W."/>
            <person name="Angelini C."/>
            <person name="Antonin V."/>
            <person name="Barry K.W."/>
            <person name="Bougher N.L."/>
            <person name="Buchanan P."/>
            <person name="Buyck B."/>
            <person name="Bense V."/>
            <person name="Catcheside P."/>
            <person name="Chovatia M."/>
            <person name="Cooper J."/>
            <person name="Damon W."/>
            <person name="Desjardin D."/>
            <person name="Finy P."/>
            <person name="Geml J."/>
            <person name="Haridas S."/>
            <person name="Hughes K."/>
            <person name="Justo A."/>
            <person name="Karasinski D."/>
            <person name="Kautmanova I."/>
            <person name="Kiss B."/>
            <person name="Kocsube S."/>
            <person name="Kotiranta H."/>
            <person name="LaButti K.M."/>
            <person name="Lechner B.E."/>
            <person name="Liimatainen K."/>
            <person name="Lipzen A."/>
            <person name="Lukacs Z."/>
            <person name="Mihaltcheva S."/>
            <person name="Morgado L.N."/>
            <person name="Niskanen T."/>
            <person name="Noordeloos M.E."/>
            <person name="Ohm R.A."/>
            <person name="Ortiz-Santana B."/>
            <person name="Ovrebo C."/>
            <person name="Racz N."/>
            <person name="Riley R."/>
            <person name="Savchenko A."/>
            <person name="Shiryaev A."/>
            <person name="Soop K."/>
            <person name="Spirin V."/>
            <person name="Szebenyi C."/>
            <person name="Tomsovsky M."/>
            <person name="Tulloss R.E."/>
            <person name="Uehling J."/>
            <person name="Grigoriev I.V."/>
            <person name="Vagvolgyi C."/>
            <person name="Papp T."/>
            <person name="Martin F.M."/>
            <person name="Miettinen O."/>
            <person name="Hibbett D.S."/>
            <person name="Nagy L.G."/>
        </authorList>
    </citation>
    <scope>NUCLEOTIDE SEQUENCE [LARGE SCALE GENOMIC DNA]</scope>
    <source>
        <strain evidence="9 10">CBS 309.79</strain>
    </source>
</reference>
<name>A0A5C3QC58_9AGAR</name>
<dbReference type="PROSITE" id="PS50850">
    <property type="entry name" value="MFS"/>
    <property type="match status" value="1"/>
</dbReference>
<feature type="transmembrane region" description="Helical" evidence="7">
    <location>
        <begin position="291"/>
        <end position="312"/>
    </location>
</feature>
<evidence type="ECO:0000256" key="5">
    <source>
        <dbReference type="ARBA" id="ARBA00023136"/>
    </source>
</evidence>
<dbReference type="AlphaFoldDB" id="A0A5C3QC58"/>
<evidence type="ECO:0000256" key="3">
    <source>
        <dbReference type="ARBA" id="ARBA00022692"/>
    </source>
</evidence>
<keyword evidence="3 7" id="KW-0812">Transmembrane</keyword>
<dbReference type="GO" id="GO:0016020">
    <property type="term" value="C:membrane"/>
    <property type="evidence" value="ECO:0007669"/>
    <property type="project" value="UniProtKB-SubCell"/>
</dbReference>
<dbReference type="PANTHER" id="PTHR43791">
    <property type="entry name" value="PERMEASE-RELATED"/>
    <property type="match status" value="1"/>
</dbReference>
<proteinExistence type="predicted"/>
<feature type="region of interest" description="Disordered" evidence="6">
    <location>
        <begin position="1"/>
        <end position="45"/>
    </location>
</feature>
<evidence type="ECO:0000256" key="4">
    <source>
        <dbReference type="ARBA" id="ARBA00022989"/>
    </source>
</evidence>
<evidence type="ECO:0000256" key="6">
    <source>
        <dbReference type="SAM" id="MobiDB-lite"/>
    </source>
</evidence>
<dbReference type="InterPro" id="IPR020846">
    <property type="entry name" value="MFS_dom"/>
</dbReference>
<feature type="transmembrane region" description="Helical" evidence="7">
    <location>
        <begin position="447"/>
        <end position="468"/>
    </location>
</feature>
<feature type="domain" description="Major facilitator superfamily (MFS) profile" evidence="8">
    <location>
        <begin position="61"/>
        <end position="475"/>
    </location>
</feature>